<protein>
    <submittedName>
        <fullName evidence="2">Restriction endonuclease</fullName>
    </submittedName>
</protein>
<keyword evidence="3" id="KW-1185">Reference proteome</keyword>
<keyword evidence="2" id="KW-0255">Endonuclease</keyword>
<evidence type="ECO:0000313" key="3">
    <source>
        <dbReference type="Proteomes" id="UP001492541"/>
    </source>
</evidence>
<dbReference type="GO" id="GO:0004519">
    <property type="term" value="F:endonuclease activity"/>
    <property type="evidence" value="ECO:0007669"/>
    <property type="project" value="UniProtKB-KW"/>
</dbReference>
<sequence length="342" mass="39632">MGFKLFFWGDDNSEKGSDEIQKLLKDDRAYKYISNLIKEAEKWVNKYRQFPTFDILDDYIDYDDIEKVSYILNNRYGYKLSGEDLEEYLVQELEKIGYEKFKEWIKLKNPRDENEIIRLFLQYDENIADEIDFAISDVDTQINAQYLKEIIGESLKYLTRVLQEYNIQLEERQIYAKIVEIIENMRLQRYESELESNSMNKISENDASKNALPICWVELTKMSGHDFETLIGSIFASLGFDVEKTKHTGDQGADLIISKGGLKIAVQVKRYSEKRKVGNKAVQEIVAAIKYYGTDKGMIITTSNYTKPAIELARANGIKLIGGQELKKVVDSLNSIYNILLS</sequence>
<dbReference type="InterPro" id="IPR011856">
    <property type="entry name" value="tRNA_endonuc-like_dom_sf"/>
</dbReference>
<feature type="domain" description="Restriction endonuclease type IV Mrr" evidence="1">
    <location>
        <begin position="220"/>
        <end position="329"/>
    </location>
</feature>
<dbReference type="Pfam" id="PF04471">
    <property type="entry name" value="Mrr_cat"/>
    <property type="match status" value="1"/>
</dbReference>
<organism evidence="2 3">
    <name type="scientific">Geoglobus acetivorans</name>
    <dbReference type="NCBI Taxonomy" id="565033"/>
    <lineage>
        <taxon>Archaea</taxon>
        <taxon>Methanobacteriati</taxon>
        <taxon>Methanobacteriota</taxon>
        <taxon>Archaeoglobi</taxon>
        <taxon>Archaeoglobales</taxon>
        <taxon>Archaeoglobaceae</taxon>
        <taxon>Geoglobus</taxon>
    </lineage>
</organism>
<dbReference type="SUPFAM" id="SSF52980">
    <property type="entry name" value="Restriction endonuclease-like"/>
    <property type="match status" value="1"/>
</dbReference>
<dbReference type="PANTHER" id="PTHR30015">
    <property type="entry name" value="MRR RESTRICTION SYSTEM PROTEIN"/>
    <property type="match status" value="1"/>
</dbReference>
<dbReference type="PANTHER" id="PTHR30015:SF6">
    <property type="entry name" value="SLL1429 PROTEIN"/>
    <property type="match status" value="1"/>
</dbReference>
<keyword evidence="2" id="KW-0378">Hydrolase</keyword>
<reference evidence="2 3" key="1">
    <citation type="submission" date="2021-11" db="EMBL/GenBank/DDBJ databases">
        <title>Whole genome of Geoglobus acetivorans.</title>
        <authorList>
            <person name="Liu D."/>
        </authorList>
    </citation>
    <scope>NUCLEOTIDE SEQUENCE [LARGE SCALE GENOMIC DNA]</scope>
    <source>
        <strain evidence="2 3">SBH6</strain>
    </source>
</reference>
<dbReference type="GeneID" id="90449404"/>
<evidence type="ECO:0000259" key="1">
    <source>
        <dbReference type="Pfam" id="PF04471"/>
    </source>
</evidence>
<accession>A0ABZ3H1B0</accession>
<dbReference type="Proteomes" id="UP001492541">
    <property type="component" value="Chromosome"/>
</dbReference>
<dbReference type="Gene3D" id="3.40.1350.10">
    <property type="match status" value="1"/>
</dbReference>
<dbReference type="InterPro" id="IPR052906">
    <property type="entry name" value="Type_IV_Methyl-Rstrct_Enzyme"/>
</dbReference>
<dbReference type="InterPro" id="IPR011335">
    <property type="entry name" value="Restrct_endonuc-II-like"/>
</dbReference>
<proteinExistence type="predicted"/>
<dbReference type="RefSeq" id="WP_203219023.1">
    <property type="nucleotide sequence ID" value="NZ_CP087714.1"/>
</dbReference>
<dbReference type="EMBL" id="CP087714">
    <property type="protein sequence ID" value="XAT62984.1"/>
    <property type="molecule type" value="Genomic_DNA"/>
</dbReference>
<dbReference type="InterPro" id="IPR007560">
    <property type="entry name" value="Restrct_endonuc_IV_Mrr"/>
</dbReference>
<keyword evidence="2" id="KW-0540">Nuclease</keyword>
<gene>
    <name evidence="2" type="ORF">LPQ35_06910</name>
</gene>
<name>A0ABZ3H1B0_GEOAI</name>
<evidence type="ECO:0000313" key="2">
    <source>
        <dbReference type="EMBL" id="XAT62984.1"/>
    </source>
</evidence>